<evidence type="ECO:0000256" key="3">
    <source>
        <dbReference type="ARBA" id="ARBA00023098"/>
    </source>
</evidence>
<gene>
    <name evidence="6" type="ORF">AVDCRST_MAG53-1927</name>
</gene>
<evidence type="ECO:0000256" key="2">
    <source>
        <dbReference type="ARBA" id="ARBA00022963"/>
    </source>
</evidence>
<sequence>MLAGGGARGAYEMGVLAVLAPVLEEQGDQIEIIIGTSIGGINATYLAANAHRPLSEAAKGGAEVWRNLRYRDAMRSLLAPSALIQLLRFVGTFLGLPVKAVSSLLDTTPLRKTINRVIEFERIADNLADEGTPLHAVGVVATSYETGRSIVFHQGGETPPTNEERAIDYVAAQLTSVHVLASGAIPVIFPAVEVGEPASHRGWYGDGGARLNAPLDPALELGAERVIIIGLNSAEVPEDPPVATRPDLFDGAASLLGVLADQLTSDVATLTAINEAVEQDDDTGEADSHKKVPYIFVVPSDRMRIGRIALDVYARHYQSGRAILRFPNLALLGRITDAARNSMHGELYSYLFLAREFIDELIELGRADAQRWLDTEHDQWPWRLEGPTEV</sequence>
<evidence type="ECO:0000313" key="6">
    <source>
        <dbReference type="EMBL" id="CAA9500537.1"/>
    </source>
</evidence>
<dbReference type="GO" id="GO:0016042">
    <property type="term" value="P:lipid catabolic process"/>
    <property type="evidence" value="ECO:0007669"/>
    <property type="project" value="UniProtKB-UniRule"/>
</dbReference>
<dbReference type="InterPro" id="IPR002641">
    <property type="entry name" value="PNPLA_dom"/>
</dbReference>
<accession>A0A6J4SJ89</accession>
<feature type="short sequence motif" description="GXSXG" evidence="4">
    <location>
        <begin position="35"/>
        <end position="39"/>
    </location>
</feature>
<evidence type="ECO:0000256" key="1">
    <source>
        <dbReference type="ARBA" id="ARBA00022801"/>
    </source>
</evidence>
<feature type="domain" description="PNPLA" evidence="5">
    <location>
        <begin position="1"/>
        <end position="219"/>
    </location>
</feature>
<evidence type="ECO:0000259" key="5">
    <source>
        <dbReference type="PROSITE" id="PS51635"/>
    </source>
</evidence>
<keyword evidence="3 4" id="KW-0443">Lipid metabolism</keyword>
<dbReference type="InterPro" id="IPR016035">
    <property type="entry name" value="Acyl_Trfase/lysoPLipase"/>
</dbReference>
<keyword evidence="2 4" id="KW-0442">Lipid degradation</keyword>
<dbReference type="Gene3D" id="3.40.1090.10">
    <property type="entry name" value="Cytosolic phospholipase A2 catalytic domain"/>
    <property type="match status" value="1"/>
</dbReference>
<dbReference type="Pfam" id="PF01734">
    <property type="entry name" value="Patatin"/>
    <property type="match status" value="1"/>
</dbReference>
<dbReference type="SUPFAM" id="SSF52151">
    <property type="entry name" value="FabD/lysophospholipase-like"/>
    <property type="match status" value="1"/>
</dbReference>
<keyword evidence="1 4" id="KW-0378">Hydrolase</keyword>
<evidence type="ECO:0000256" key="4">
    <source>
        <dbReference type="PROSITE-ProRule" id="PRU01161"/>
    </source>
</evidence>
<dbReference type="EMBL" id="CADCVR010000064">
    <property type="protein sequence ID" value="CAA9500537.1"/>
    <property type="molecule type" value="Genomic_DNA"/>
</dbReference>
<dbReference type="InterPro" id="IPR050301">
    <property type="entry name" value="NTE"/>
</dbReference>
<dbReference type="PANTHER" id="PTHR14226:SF57">
    <property type="entry name" value="BLR7027 PROTEIN"/>
    <property type="match status" value="1"/>
</dbReference>
<dbReference type="PANTHER" id="PTHR14226">
    <property type="entry name" value="NEUROPATHY TARGET ESTERASE/SWISS CHEESE D.MELANOGASTER"/>
    <property type="match status" value="1"/>
</dbReference>
<dbReference type="PROSITE" id="PS51635">
    <property type="entry name" value="PNPLA"/>
    <property type="match status" value="1"/>
</dbReference>
<dbReference type="GO" id="GO:0016787">
    <property type="term" value="F:hydrolase activity"/>
    <property type="evidence" value="ECO:0007669"/>
    <property type="project" value="UniProtKB-UniRule"/>
</dbReference>
<feature type="short sequence motif" description="GXGXXG" evidence="4">
    <location>
        <begin position="4"/>
        <end position="9"/>
    </location>
</feature>
<protein>
    <recommendedName>
        <fullName evidence="5">PNPLA domain-containing protein</fullName>
    </recommendedName>
</protein>
<feature type="short sequence motif" description="DGA/G" evidence="4">
    <location>
        <begin position="206"/>
        <end position="208"/>
    </location>
</feature>
<organism evidence="6">
    <name type="scientific">uncultured Solirubrobacteraceae bacterium</name>
    <dbReference type="NCBI Taxonomy" id="1162706"/>
    <lineage>
        <taxon>Bacteria</taxon>
        <taxon>Bacillati</taxon>
        <taxon>Actinomycetota</taxon>
        <taxon>Thermoleophilia</taxon>
        <taxon>Solirubrobacterales</taxon>
        <taxon>Solirubrobacteraceae</taxon>
        <taxon>environmental samples</taxon>
    </lineage>
</organism>
<feature type="active site" description="Nucleophile" evidence="4">
    <location>
        <position position="37"/>
    </location>
</feature>
<feature type="active site" description="Proton acceptor" evidence="4">
    <location>
        <position position="206"/>
    </location>
</feature>
<reference evidence="6" key="1">
    <citation type="submission" date="2020-02" db="EMBL/GenBank/DDBJ databases">
        <authorList>
            <person name="Meier V. D."/>
        </authorList>
    </citation>
    <scope>NUCLEOTIDE SEQUENCE</scope>
    <source>
        <strain evidence="6">AVDCRST_MAG53</strain>
    </source>
</reference>
<proteinExistence type="predicted"/>
<dbReference type="AlphaFoldDB" id="A0A6J4SJ89"/>
<name>A0A6J4SJ89_9ACTN</name>